<gene>
    <name evidence="1" type="ORF">NIASO_00775</name>
</gene>
<dbReference type="KEGG" id="nso:NIASO_00775"/>
<reference evidence="1 2" key="1">
    <citation type="submission" date="2013-12" db="EMBL/GenBank/DDBJ databases">
        <authorList>
            <consortium name="DOE Joint Genome Institute"/>
            <person name="Eisen J."/>
            <person name="Huntemann M."/>
            <person name="Han J."/>
            <person name="Chen A."/>
            <person name="Kyrpides N."/>
            <person name="Mavromatis K."/>
            <person name="Markowitz V."/>
            <person name="Palaniappan K."/>
            <person name="Ivanova N."/>
            <person name="Schaumberg A."/>
            <person name="Pati A."/>
            <person name="Liolios K."/>
            <person name="Nordberg H.P."/>
            <person name="Cantor M.N."/>
            <person name="Hua S.X."/>
            <person name="Woyke T."/>
        </authorList>
    </citation>
    <scope>NUCLEOTIDE SEQUENCE [LARGE SCALE GENOMIC DNA]</scope>
    <source>
        <strain evidence="2">DSM 19437</strain>
    </source>
</reference>
<dbReference type="RefSeq" id="WP_008582188.1">
    <property type="nucleotide sequence ID" value="NZ_CP007035.1"/>
</dbReference>
<dbReference type="AlphaFoldDB" id="W0ETH8"/>
<accession>W0ETH8</accession>
<dbReference type="OrthoDB" id="1376671at2"/>
<evidence type="ECO:0000313" key="2">
    <source>
        <dbReference type="Proteomes" id="UP000003586"/>
    </source>
</evidence>
<dbReference type="EMBL" id="CP007035">
    <property type="protein sequence ID" value="AHF14120.1"/>
    <property type="molecule type" value="Genomic_DNA"/>
</dbReference>
<dbReference type="HOGENOM" id="CLU_119391_0_0_10"/>
<proteinExistence type="predicted"/>
<organism evidence="1 2">
    <name type="scientific">Niabella soli DSM 19437</name>
    <dbReference type="NCBI Taxonomy" id="929713"/>
    <lineage>
        <taxon>Bacteria</taxon>
        <taxon>Pseudomonadati</taxon>
        <taxon>Bacteroidota</taxon>
        <taxon>Chitinophagia</taxon>
        <taxon>Chitinophagales</taxon>
        <taxon>Chitinophagaceae</taxon>
        <taxon>Niabella</taxon>
    </lineage>
</organism>
<sequence>MEILDQLISEGESLTGTIAYVPAPPNVIRGYSLYRTSESDRYQDWLSSVQRFVKTYHSSDVEDVKEAAKKLSSDNHRKILGILRAIKMLPTEPVSTNINKPSPINSIHITNTQNNTQQVTVNLFLDAIKDELTGKEFKEIKDILKDFEAEPEKTKTKLIEKIKGFGGNVLSNIVANILTNPTIYNGLF</sequence>
<keyword evidence="2" id="KW-1185">Reference proteome</keyword>
<protein>
    <submittedName>
        <fullName evidence="1">Peptide chain release factor 1</fullName>
    </submittedName>
</protein>
<name>W0ETH8_9BACT</name>
<dbReference type="Proteomes" id="UP000003586">
    <property type="component" value="Chromosome"/>
</dbReference>
<evidence type="ECO:0000313" key="1">
    <source>
        <dbReference type="EMBL" id="AHF14120.1"/>
    </source>
</evidence>
<dbReference type="eggNOG" id="ENOG502ZSXT">
    <property type="taxonomic scope" value="Bacteria"/>
</dbReference>